<reference evidence="3" key="1">
    <citation type="submission" date="2015-06" db="EMBL/GenBank/DDBJ databases">
        <title>Expansion of signal transduction pathways in fungi by whole-genome duplication.</title>
        <authorList>
            <consortium name="DOE Joint Genome Institute"/>
            <person name="Corrochano L.M."/>
            <person name="Kuo A."/>
            <person name="Marcet-Houben M."/>
            <person name="Polaino S."/>
            <person name="Salamov A."/>
            <person name="Villalobos J.M."/>
            <person name="Alvarez M.I."/>
            <person name="Avalos J."/>
            <person name="Benito E.P."/>
            <person name="Benoit I."/>
            <person name="Burger G."/>
            <person name="Camino L.P."/>
            <person name="Canovas D."/>
            <person name="Cerda-Olmedo E."/>
            <person name="Cheng J.-F."/>
            <person name="Dominguez A."/>
            <person name="Elias M."/>
            <person name="Eslava A.P."/>
            <person name="Glaser F."/>
            <person name="Grimwood J."/>
            <person name="Gutierrez G."/>
            <person name="Heitman J."/>
            <person name="Henrissat B."/>
            <person name="Iturriaga E.A."/>
            <person name="Lang B.F."/>
            <person name="Lavin J.L."/>
            <person name="Lee S."/>
            <person name="Li W."/>
            <person name="Lindquist E."/>
            <person name="Lopez-Garcia S."/>
            <person name="Luque E.M."/>
            <person name="Marcos A.T."/>
            <person name="Martin J."/>
            <person name="McCluskey K."/>
            <person name="Medina H.R."/>
            <person name="Miralles-Duran A."/>
            <person name="Miyazaki A."/>
            <person name="Munoz-Torres E."/>
            <person name="Oguiza J.A."/>
            <person name="Ohm R."/>
            <person name="Olmedo M."/>
            <person name="Orejas M."/>
            <person name="Ortiz-Castellanos L."/>
            <person name="Pisabarro A.G."/>
            <person name="Rodriguez-Romero J."/>
            <person name="Ruiz-Herrera J."/>
            <person name="Ruiz-Vazquez R."/>
            <person name="Sanz C."/>
            <person name="Schackwitz W."/>
            <person name="Schmutz J."/>
            <person name="Shahriari M."/>
            <person name="Shelest E."/>
            <person name="Silva-Franco F."/>
            <person name="Soanes D."/>
            <person name="Syed K."/>
            <person name="Tagua V.G."/>
            <person name="Talbot N.J."/>
            <person name="Thon M."/>
            <person name="De vries R.P."/>
            <person name="Wiebenga A."/>
            <person name="Yadav J.S."/>
            <person name="Braun E.L."/>
            <person name="Baker S."/>
            <person name="Garre V."/>
            <person name="Horwitz B."/>
            <person name="Torres-Martinez S."/>
            <person name="Idnurm A."/>
            <person name="Herrera-Estrella A."/>
            <person name="Gabaldon T."/>
            <person name="Grigoriev I.V."/>
        </authorList>
    </citation>
    <scope>NUCLEOTIDE SEQUENCE [LARGE SCALE GENOMIC DNA]</scope>
    <source>
        <strain evidence="3">NRRL 1555(-)</strain>
    </source>
</reference>
<dbReference type="GeneID" id="28998203"/>
<keyword evidence="3" id="KW-1185">Reference proteome</keyword>
<dbReference type="EMBL" id="KV441026">
    <property type="protein sequence ID" value="OAD66926.1"/>
    <property type="molecule type" value="Genomic_DNA"/>
</dbReference>
<name>A0A167JYM1_PHYB8</name>
<evidence type="ECO:0000256" key="1">
    <source>
        <dbReference type="SAM" id="Phobius"/>
    </source>
</evidence>
<dbReference type="AlphaFoldDB" id="A0A167JYM1"/>
<gene>
    <name evidence="2" type="ORF">PHYBLDRAFT_174639</name>
</gene>
<dbReference type="OrthoDB" id="2282727at2759"/>
<dbReference type="VEuPathDB" id="FungiDB:PHYBLDRAFT_174639"/>
<dbReference type="InParanoid" id="A0A167JYM1"/>
<feature type="transmembrane region" description="Helical" evidence="1">
    <location>
        <begin position="93"/>
        <end position="115"/>
    </location>
</feature>
<protein>
    <submittedName>
        <fullName evidence="2">Uncharacterized protein</fullName>
    </submittedName>
</protein>
<evidence type="ECO:0000313" key="2">
    <source>
        <dbReference type="EMBL" id="OAD66926.1"/>
    </source>
</evidence>
<evidence type="ECO:0000313" key="3">
    <source>
        <dbReference type="Proteomes" id="UP000077315"/>
    </source>
</evidence>
<dbReference type="RefSeq" id="XP_018284966.1">
    <property type="nucleotide sequence ID" value="XM_018437297.1"/>
</dbReference>
<keyword evidence="1" id="KW-0472">Membrane</keyword>
<proteinExistence type="predicted"/>
<accession>A0A167JYM1</accession>
<organism evidence="2 3">
    <name type="scientific">Phycomyces blakesleeanus (strain ATCC 8743b / DSM 1359 / FGSC 10004 / NBRC 33097 / NRRL 1555)</name>
    <dbReference type="NCBI Taxonomy" id="763407"/>
    <lineage>
        <taxon>Eukaryota</taxon>
        <taxon>Fungi</taxon>
        <taxon>Fungi incertae sedis</taxon>
        <taxon>Mucoromycota</taxon>
        <taxon>Mucoromycotina</taxon>
        <taxon>Mucoromycetes</taxon>
        <taxon>Mucorales</taxon>
        <taxon>Phycomycetaceae</taxon>
        <taxon>Phycomyces</taxon>
    </lineage>
</organism>
<dbReference type="Proteomes" id="UP000077315">
    <property type="component" value="Unassembled WGS sequence"/>
</dbReference>
<keyword evidence="1" id="KW-1133">Transmembrane helix</keyword>
<keyword evidence="1" id="KW-0812">Transmembrane</keyword>
<sequence length="307" mass="33505">MDSYIDRVKNRVINNNSGAPPFVLANDKNTYRPSSLFSASSAPTIRLQSSSATLIQPSQQSSIPPTRYGAGYNRPPSILHPHRQTGSGAPTHLLGPILGAFAGLIVLAGFVLCLVRRRRPFSRTQKVFHTFQETNESKTRQGWGTTMTHSWSTLGSSSSAFSACPPPPVYTPKDTRRLTNTTLTSMTATDTTLNTATPDAQLSSQQYQPPLTVGAVKSQSQIQTQTKTKTKSITGTNTLVDLTPFRQNSLSSKNQYTPQLAFSPSAMGDRFSSESLLHVAPAWSSFMISARSTEHPVNNPNKTFQRK</sequence>